<feature type="transmembrane region" description="Helical" evidence="1">
    <location>
        <begin position="178"/>
        <end position="197"/>
    </location>
</feature>
<keyword evidence="3" id="KW-1185">Reference proteome</keyword>
<proteinExistence type="predicted"/>
<feature type="transmembrane region" description="Helical" evidence="1">
    <location>
        <begin position="132"/>
        <end position="158"/>
    </location>
</feature>
<evidence type="ECO:0000313" key="2">
    <source>
        <dbReference type="EMBL" id="KAE9392609.1"/>
    </source>
</evidence>
<feature type="transmembrane region" description="Helical" evidence="1">
    <location>
        <begin position="43"/>
        <end position="64"/>
    </location>
</feature>
<gene>
    <name evidence="2" type="ORF">BT96DRAFT_944495</name>
</gene>
<reference evidence="2" key="1">
    <citation type="journal article" date="2019" name="Environ. Microbiol.">
        <title>Fungal ecological strategies reflected in gene transcription - a case study of two litter decomposers.</title>
        <authorList>
            <person name="Barbi F."/>
            <person name="Kohler A."/>
            <person name="Barry K."/>
            <person name="Baskaran P."/>
            <person name="Daum C."/>
            <person name="Fauchery L."/>
            <person name="Ihrmark K."/>
            <person name="Kuo A."/>
            <person name="LaButti K."/>
            <person name="Lipzen A."/>
            <person name="Morin E."/>
            <person name="Grigoriev I.V."/>
            <person name="Henrissat B."/>
            <person name="Lindahl B."/>
            <person name="Martin F."/>
        </authorList>
    </citation>
    <scope>NUCLEOTIDE SEQUENCE</scope>
    <source>
        <strain evidence="2">JB14</strain>
    </source>
</reference>
<keyword evidence="1" id="KW-1133">Transmembrane helix</keyword>
<sequence>MTISIDIAYFWGVVISTMLYAYLQRITDPNPSVPYLEDLSLPLAIITGICFTVAAILTDGLTIYRLFMIWNRNVWICIAPTFTLIGMNCMRFRDVCSNGRGRRKYQVVWNYFRIVRLSLSSVAARLMRMNPYSWLITTFVVGICTNFTALVTATGLVVYKLLSNNRATATGGTSHVKLVMAIMIESTVLYSCVFRIFPITILPTILDGLGADIDDSYMYLVESSRSSLIGVRFHPFAIDTLVSFLPSGTKLINLLVLVSQSNVAYIFFCMVIPIIGIASNLLIIHVGYEKYFKDLASSRGTLSNIATGNGNINTSNASTSSALAHALIALL</sequence>
<dbReference type="EMBL" id="ML769591">
    <property type="protein sequence ID" value="KAE9392609.1"/>
    <property type="molecule type" value="Genomic_DNA"/>
</dbReference>
<keyword evidence="1" id="KW-0812">Transmembrane</keyword>
<protein>
    <submittedName>
        <fullName evidence="2">Uncharacterized protein</fullName>
    </submittedName>
</protein>
<evidence type="ECO:0000256" key="1">
    <source>
        <dbReference type="SAM" id="Phobius"/>
    </source>
</evidence>
<feature type="transmembrane region" description="Helical" evidence="1">
    <location>
        <begin position="7"/>
        <end position="23"/>
    </location>
</feature>
<dbReference type="AlphaFoldDB" id="A0A6A4H348"/>
<accession>A0A6A4H348</accession>
<keyword evidence="1" id="KW-0472">Membrane</keyword>
<dbReference type="OrthoDB" id="3250682at2759"/>
<name>A0A6A4H348_9AGAR</name>
<organism evidence="2 3">
    <name type="scientific">Gymnopus androsaceus JB14</name>
    <dbReference type="NCBI Taxonomy" id="1447944"/>
    <lineage>
        <taxon>Eukaryota</taxon>
        <taxon>Fungi</taxon>
        <taxon>Dikarya</taxon>
        <taxon>Basidiomycota</taxon>
        <taxon>Agaricomycotina</taxon>
        <taxon>Agaricomycetes</taxon>
        <taxon>Agaricomycetidae</taxon>
        <taxon>Agaricales</taxon>
        <taxon>Marasmiineae</taxon>
        <taxon>Omphalotaceae</taxon>
        <taxon>Gymnopus</taxon>
    </lineage>
</organism>
<feature type="transmembrane region" description="Helical" evidence="1">
    <location>
        <begin position="263"/>
        <end position="283"/>
    </location>
</feature>
<evidence type="ECO:0000313" key="3">
    <source>
        <dbReference type="Proteomes" id="UP000799118"/>
    </source>
</evidence>
<dbReference type="Proteomes" id="UP000799118">
    <property type="component" value="Unassembled WGS sequence"/>
</dbReference>